<dbReference type="OrthoDB" id="5987729at2759"/>
<reference evidence="2" key="1">
    <citation type="journal article" date="2021" name="Sci. Adv.">
        <title>The American lobster genome reveals insights on longevity, neural, and immune adaptations.</title>
        <authorList>
            <person name="Polinski J.M."/>
            <person name="Zimin A.V."/>
            <person name="Clark K.F."/>
            <person name="Kohn A.B."/>
            <person name="Sadowski N."/>
            <person name="Timp W."/>
            <person name="Ptitsyn A."/>
            <person name="Khanna P."/>
            <person name="Romanova D.Y."/>
            <person name="Williams P."/>
            <person name="Greenwood S.J."/>
            <person name="Moroz L.L."/>
            <person name="Walt D.R."/>
            <person name="Bodnar A.G."/>
        </authorList>
    </citation>
    <scope>NUCLEOTIDE SEQUENCE</scope>
    <source>
        <strain evidence="2">GMGI-L3</strain>
    </source>
</reference>
<dbReference type="GO" id="GO:0006044">
    <property type="term" value="P:N-acetylglucosamine metabolic process"/>
    <property type="evidence" value="ECO:0007669"/>
    <property type="project" value="TreeGrafter"/>
</dbReference>
<gene>
    <name evidence="2" type="primary">Chst5-L1</name>
    <name evidence="2" type="ORF">Hamer_G006292</name>
</gene>
<keyword evidence="3" id="KW-1185">Reference proteome</keyword>
<dbReference type="AlphaFoldDB" id="A0A8J5MPG5"/>
<proteinExistence type="predicted"/>
<evidence type="ECO:0000259" key="1">
    <source>
        <dbReference type="Pfam" id="PF00685"/>
    </source>
</evidence>
<dbReference type="InterPro" id="IPR051135">
    <property type="entry name" value="Gal/GlcNAc/GalNAc_ST"/>
</dbReference>
<organism evidence="2 3">
    <name type="scientific">Homarus americanus</name>
    <name type="common">American lobster</name>
    <dbReference type="NCBI Taxonomy" id="6706"/>
    <lineage>
        <taxon>Eukaryota</taxon>
        <taxon>Metazoa</taxon>
        <taxon>Ecdysozoa</taxon>
        <taxon>Arthropoda</taxon>
        <taxon>Crustacea</taxon>
        <taxon>Multicrustacea</taxon>
        <taxon>Malacostraca</taxon>
        <taxon>Eumalacostraca</taxon>
        <taxon>Eucarida</taxon>
        <taxon>Decapoda</taxon>
        <taxon>Pleocyemata</taxon>
        <taxon>Astacidea</taxon>
        <taxon>Nephropoidea</taxon>
        <taxon>Nephropidae</taxon>
        <taxon>Homarus</taxon>
    </lineage>
</organism>
<dbReference type="PANTHER" id="PTHR10704:SF44">
    <property type="entry name" value="LD35051P-RELATED"/>
    <property type="match status" value="1"/>
</dbReference>
<dbReference type="GO" id="GO:0006790">
    <property type="term" value="P:sulfur compound metabolic process"/>
    <property type="evidence" value="ECO:0007669"/>
    <property type="project" value="TreeGrafter"/>
</dbReference>
<comment type="caution">
    <text evidence="2">The sequence shown here is derived from an EMBL/GenBank/DDBJ whole genome shotgun (WGS) entry which is preliminary data.</text>
</comment>
<dbReference type="EMBL" id="JAHLQT010034244">
    <property type="protein sequence ID" value="KAG7158914.1"/>
    <property type="molecule type" value="Genomic_DNA"/>
</dbReference>
<dbReference type="InterPro" id="IPR000863">
    <property type="entry name" value="Sulfotransferase_dom"/>
</dbReference>
<dbReference type="Proteomes" id="UP000747542">
    <property type="component" value="Unassembled WGS sequence"/>
</dbReference>
<sequence>MATRLHRVRAPLAFIAVIFTSSALISRRVFHVTKSGAGVEVSLQDQPHTVKKGKVGGGSSAVEGEGAAASVTQVLILSSLPRSGSTLVAELLATHHNSVLFFEPLSNPQMKPCLLNGTCVKEYISSIFKCTYERNFENWLKGKGLFLKYFHSSVSRCFGRPKEGGGACRRKLDLRSLCQNASIRIVKVIRSRLSWLEGLLNDTSLKIKIIHLVRDPRGSLTSIKNLGWNSKPSIRCSALQDDMCRYNNLLKKYPAKLTRLRLERLSMDPYGTVSDIYAFLYDGATLSKVTLQFLMEHMSATDTQPSGDNMDTQKNSLKEYQSWRWKITSELLKETEKEPACRATITQLGHVLFGSLHNARNSSIALTAHYKTAKNFL</sequence>
<protein>
    <submittedName>
        <fullName evidence="2">Carbohydrate sulfotransferase 5-like 1</fullName>
    </submittedName>
</protein>
<name>A0A8J5MPG5_HOMAM</name>
<feature type="domain" description="Sulfotransferase" evidence="1">
    <location>
        <begin position="75"/>
        <end position="333"/>
    </location>
</feature>
<evidence type="ECO:0000313" key="3">
    <source>
        <dbReference type="Proteomes" id="UP000747542"/>
    </source>
</evidence>
<evidence type="ECO:0000313" key="2">
    <source>
        <dbReference type="EMBL" id="KAG7158914.1"/>
    </source>
</evidence>
<accession>A0A8J5MPG5</accession>
<dbReference type="Pfam" id="PF00685">
    <property type="entry name" value="Sulfotransfer_1"/>
    <property type="match status" value="1"/>
</dbReference>
<dbReference type="PANTHER" id="PTHR10704">
    <property type="entry name" value="CARBOHYDRATE SULFOTRANSFERASE"/>
    <property type="match status" value="1"/>
</dbReference>
<dbReference type="GO" id="GO:0001517">
    <property type="term" value="F:N-acetylglucosamine 6-O-sulfotransferase activity"/>
    <property type="evidence" value="ECO:0007669"/>
    <property type="project" value="TreeGrafter"/>
</dbReference>